<proteinExistence type="predicted"/>
<dbReference type="Proteomes" id="UP000014174">
    <property type="component" value="Unassembled WGS sequence"/>
</dbReference>
<evidence type="ECO:0000313" key="1">
    <source>
        <dbReference type="EMBL" id="EOR93643.1"/>
    </source>
</evidence>
<accession>R9GPM3</accession>
<keyword evidence="2" id="KW-1185">Reference proteome</keyword>
<reference evidence="1 2" key="1">
    <citation type="journal article" date="2013" name="Genome Announc.">
        <title>Draft Genome Sequence of Arcticibacter svalbardensis Strain MN12-7T, a Member of the Family Sphingobacteriaceae Isolated from an Arctic Soil Sample.</title>
        <authorList>
            <person name="Shivaji S."/>
            <person name="Ara S."/>
            <person name="Prasad S."/>
            <person name="Manasa B.P."/>
            <person name="Begum Z."/>
            <person name="Singh A."/>
            <person name="Kumar Pinnaka A."/>
        </authorList>
    </citation>
    <scope>NUCLEOTIDE SEQUENCE [LARGE SCALE GENOMIC DNA]</scope>
    <source>
        <strain evidence="1 2">MN12-7</strain>
    </source>
</reference>
<gene>
    <name evidence="1" type="ORF">ADIARSV_3183</name>
</gene>
<organism evidence="1 2">
    <name type="scientific">Arcticibacter svalbardensis MN12-7</name>
    <dbReference type="NCBI Taxonomy" id="1150600"/>
    <lineage>
        <taxon>Bacteria</taxon>
        <taxon>Pseudomonadati</taxon>
        <taxon>Bacteroidota</taxon>
        <taxon>Sphingobacteriia</taxon>
        <taxon>Sphingobacteriales</taxon>
        <taxon>Sphingobacteriaceae</taxon>
        <taxon>Arcticibacter</taxon>
    </lineage>
</organism>
<sequence>MLNNSYNLILLGAGIDEVSLRSLIEELGLDIPVVLHYGGGSGLLLAEIQQIINRELK</sequence>
<protein>
    <submittedName>
        <fullName evidence="1">Uncharacterized protein</fullName>
    </submittedName>
</protein>
<dbReference type="AlphaFoldDB" id="R9GPM3"/>
<name>R9GPM3_9SPHI</name>
<evidence type="ECO:0000313" key="2">
    <source>
        <dbReference type="Proteomes" id="UP000014174"/>
    </source>
</evidence>
<comment type="caution">
    <text evidence="1">The sequence shown here is derived from an EMBL/GenBank/DDBJ whole genome shotgun (WGS) entry which is preliminary data.</text>
</comment>
<dbReference type="EMBL" id="AQPN01000108">
    <property type="protein sequence ID" value="EOR93643.1"/>
    <property type="molecule type" value="Genomic_DNA"/>
</dbReference>